<dbReference type="InterPro" id="IPR027413">
    <property type="entry name" value="GROEL-like_equatorial_sf"/>
</dbReference>
<dbReference type="FunFam" id="3.50.7.10:FF:000001">
    <property type="entry name" value="60 kDa chaperonin"/>
    <property type="match status" value="1"/>
</dbReference>
<keyword evidence="3" id="KW-0963">Cytoplasm</keyword>
<organism evidence="6 7">
    <name type="scientific">Aerophobetes bacterium</name>
    <dbReference type="NCBI Taxonomy" id="2030807"/>
    <lineage>
        <taxon>Bacteria</taxon>
        <taxon>Candidatus Aerophobota</taxon>
    </lineage>
</organism>
<comment type="function">
    <text evidence="3 5">Together with its co-chaperonin GroES, plays an essential role in assisting protein folding. The GroEL-GroES system forms a nano-cage that allows encapsulation of the non-native substrate proteins and provides a physical environment optimized to promote and accelerate protein folding.</text>
</comment>
<feature type="binding site" evidence="3">
    <location>
        <begin position="29"/>
        <end position="32"/>
    </location>
    <ligand>
        <name>ATP</name>
        <dbReference type="ChEBI" id="CHEBI:30616"/>
    </ligand>
</feature>
<evidence type="ECO:0000256" key="1">
    <source>
        <dbReference type="ARBA" id="ARBA00006607"/>
    </source>
</evidence>
<dbReference type="NCBIfam" id="NF009488">
    <property type="entry name" value="PRK12850.1"/>
    <property type="match status" value="1"/>
</dbReference>
<keyword evidence="3" id="KW-0413">Isomerase</keyword>
<dbReference type="PANTHER" id="PTHR45633">
    <property type="entry name" value="60 KDA HEAT SHOCK PROTEIN, MITOCHONDRIAL"/>
    <property type="match status" value="1"/>
</dbReference>
<comment type="subunit">
    <text evidence="3 5">Forms a cylinder of 14 subunits composed of two heptameric rings stacked back-to-back. Interacts with the co-chaperonin GroES.</text>
</comment>
<protein>
    <recommendedName>
        <fullName evidence="3">Chaperonin GroEL</fullName>
        <ecNumber evidence="3">5.6.1.7</ecNumber>
    </recommendedName>
    <alternativeName>
        <fullName evidence="3">60 kDa chaperonin</fullName>
    </alternativeName>
    <alternativeName>
        <fullName evidence="3">Chaperonin-60</fullName>
        <shortName evidence="3">Cpn60</shortName>
    </alternativeName>
</protein>
<dbReference type="SUPFAM" id="SSF52029">
    <property type="entry name" value="GroEL apical domain-like"/>
    <property type="match status" value="1"/>
</dbReference>
<dbReference type="Gene3D" id="3.50.7.10">
    <property type="entry name" value="GroEL"/>
    <property type="match status" value="1"/>
</dbReference>
<evidence type="ECO:0000313" key="7">
    <source>
        <dbReference type="Proteomes" id="UP000217838"/>
    </source>
</evidence>
<dbReference type="Gene3D" id="3.30.260.10">
    <property type="entry name" value="TCP-1-like chaperonin intermediate domain"/>
    <property type="match status" value="1"/>
</dbReference>
<comment type="caution">
    <text evidence="6">The sequence shown here is derived from an EMBL/GenBank/DDBJ whole genome shotgun (WGS) entry which is preliminary data.</text>
</comment>
<evidence type="ECO:0000313" key="6">
    <source>
        <dbReference type="EMBL" id="PCI95862.1"/>
    </source>
</evidence>
<feature type="binding site" evidence="3">
    <location>
        <position position="50"/>
    </location>
    <ligand>
        <name>ATP</name>
        <dbReference type="ChEBI" id="CHEBI:30616"/>
    </ligand>
</feature>
<keyword evidence="3" id="KW-0067">ATP-binding</keyword>
<keyword evidence="2 3" id="KW-0143">Chaperone</keyword>
<dbReference type="GO" id="GO:0005737">
    <property type="term" value="C:cytoplasm"/>
    <property type="evidence" value="ECO:0007669"/>
    <property type="project" value="UniProtKB-SubCell"/>
</dbReference>
<dbReference type="InterPro" id="IPR027409">
    <property type="entry name" value="GroEL-like_apical_dom_sf"/>
</dbReference>
<feature type="binding site" evidence="3">
    <location>
        <position position="415"/>
    </location>
    <ligand>
        <name>ATP</name>
        <dbReference type="ChEBI" id="CHEBI:30616"/>
    </ligand>
</feature>
<keyword evidence="3" id="KW-0547">Nucleotide-binding</keyword>
<reference evidence="7" key="1">
    <citation type="submission" date="2017-08" db="EMBL/GenBank/DDBJ databases">
        <title>A dynamic microbial community with high functional redundancy inhabits the cold, oxic subseafloor aquifer.</title>
        <authorList>
            <person name="Tully B.J."/>
            <person name="Wheat C.G."/>
            <person name="Glazer B.T."/>
            <person name="Huber J.A."/>
        </authorList>
    </citation>
    <scope>NUCLEOTIDE SEQUENCE [LARGE SCALE GENOMIC DNA]</scope>
</reference>
<dbReference type="InterPro" id="IPR002423">
    <property type="entry name" value="Cpn60/GroEL/TCP-1"/>
</dbReference>
<dbReference type="Pfam" id="PF00118">
    <property type="entry name" value="Cpn60_TCP1"/>
    <property type="match status" value="1"/>
</dbReference>
<dbReference type="AlphaFoldDB" id="A0A2A4YLX0"/>
<dbReference type="Gene3D" id="1.10.560.10">
    <property type="entry name" value="GroEL-like equatorial domain"/>
    <property type="match status" value="1"/>
</dbReference>
<dbReference type="GO" id="GO:0042026">
    <property type="term" value="P:protein refolding"/>
    <property type="evidence" value="ECO:0007669"/>
    <property type="project" value="UniProtKB-UniRule"/>
</dbReference>
<dbReference type="InterPro" id="IPR027410">
    <property type="entry name" value="TCP-1-like_intermed_sf"/>
</dbReference>
<comment type="similarity">
    <text evidence="1 3 4">Belongs to the chaperonin (HSP60) family.</text>
</comment>
<evidence type="ECO:0000256" key="5">
    <source>
        <dbReference type="RuleBase" id="RU000419"/>
    </source>
</evidence>
<name>A0A2A4YLX0_UNCAE</name>
<dbReference type="NCBIfam" id="NF000592">
    <property type="entry name" value="PRK00013.1"/>
    <property type="match status" value="1"/>
</dbReference>
<evidence type="ECO:0000256" key="3">
    <source>
        <dbReference type="HAMAP-Rule" id="MF_00600"/>
    </source>
</evidence>
<dbReference type="InterPro" id="IPR001844">
    <property type="entry name" value="Cpn60/GroEL"/>
</dbReference>
<dbReference type="SUPFAM" id="SSF54849">
    <property type="entry name" value="GroEL-intermediate domain like"/>
    <property type="match status" value="1"/>
</dbReference>
<dbReference type="NCBIfam" id="NF009489">
    <property type="entry name" value="PRK12851.1"/>
    <property type="match status" value="1"/>
</dbReference>
<dbReference type="PRINTS" id="PR00298">
    <property type="entry name" value="CHAPERONIN60"/>
</dbReference>
<comment type="subcellular location">
    <subcellularLocation>
        <location evidence="3">Cytoplasm</location>
    </subcellularLocation>
</comment>
<dbReference type="GO" id="GO:0005524">
    <property type="term" value="F:ATP binding"/>
    <property type="evidence" value="ECO:0007669"/>
    <property type="project" value="UniProtKB-UniRule"/>
</dbReference>
<dbReference type="NCBIfam" id="TIGR02348">
    <property type="entry name" value="GroEL"/>
    <property type="match status" value="1"/>
</dbReference>
<dbReference type="HAMAP" id="MF_00600">
    <property type="entry name" value="CH60"/>
    <property type="match status" value="1"/>
</dbReference>
<dbReference type="CDD" id="cd03344">
    <property type="entry name" value="GroEL"/>
    <property type="match status" value="1"/>
</dbReference>
<dbReference type="GO" id="GO:0051082">
    <property type="term" value="F:unfolded protein binding"/>
    <property type="evidence" value="ECO:0007669"/>
    <property type="project" value="UniProtKB-UniRule"/>
</dbReference>
<evidence type="ECO:0000256" key="2">
    <source>
        <dbReference type="ARBA" id="ARBA00023186"/>
    </source>
</evidence>
<dbReference type="EMBL" id="NVUU01000007">
    <property type="protein sequence ID" value="PCI95862.1"/>
    <property type="molecule type" value="Genomic_DNA"/>
</dbReference>
<dbReference type="SUPFAM" id="SSF48592">
    <property type="entry name" value="GroEL equatorial domain-like"/>
    <property type="match status" value="1"/>
</dbReference>
<sequence>MSKLLKFDEDALNAILKGVKTLSKAVIVTLGPKGRNVVIKKEFGSPLSTKDGVTVAKEITLKDKFENMGAQLVKEAASKTCDVAGDGTTTAIVLAEAILAEGIKNVVAGANPMSVKRGIEKSVNHVLKALDGLAISVSNHDEIKQIATISSNNDKEIGEIIANGMKKVGKDGTITIAEAKGIETTLDVVEGMQFDNGYLSPYFITNGEKMSVELDSPKILIIDKKLSSAKDLVPILEKVMEEGQKPLLIIAEDIEAEALATLVVNKLKAGLPICAVKAPGFGDRRKELLEDIATITGATVVSEEVGLKLDEVGLEVLGSAKSVKITKEDTIIVDGLGSQKAIESRVDQIRYQVKECTSDYDKEKLDERLAKLSGGVGVVYVGAATEAELKEKKARVEDALHATRAAVIGGIVAGGGVALLRALKTLDTLELPSDEAVGVDIVKNACFAPCVAIAHNCGERGFVVAEKVSQGEGGFGYNGLTGEYEDLLKAGVIDPVLVTKSALVNASSIASLLITIAVMITDKPEPKSSAPAMDPMAAMGGMGGMGGMM</sequence>
<dbReference type="NCBIfam" id="NF009487">
    <property type="entry name" value="PRK12849.1"/>
    <property type="match status" value="1"/>
</dbReference>
<gene>
    <name evidence="3 6" type="primary">groL</name>
    <name evidence="3" type="synonym">groEL</name>
    <name evidence="6" type="ORF">COB11_01005</name>
</gene>
<feature type="binding site" evidence="3">
    <location>
        <begin position="86"/>
        <end position="90"/>
    </location>
    <ligand>
        <name>ATP</name>
        <dbReference type="ChEBI" id="CHEBI:30616"/>
    </ligand>
</feature>
<feature type="binding site" evidence="3">
    <location>
        <position position="494"/>
    </location>
    <ligand>
        <name>ATP</name>
        <dbReference type="ChEBI" id="CHEBI:30616"/>
    </ligand>
</feature>
<evidence type="ECO:0000256" key="4">
    <source>
        <dbReference type="RuleBase" id="RU000418"/>
    </source>
</evidence>
<comment type="caution">
    <text evidence="3">Lacks conserved residue(s) required for the propagation of feature annotation.</text>
</comment>
<dbReference type="EC" id="5.6.1.7" evidence="3"/>
<proteinExistence type="inferred from homology"/>
<dbReference type="GO" id="GO:0016853">
    <property type="term" value="F:isomerase activity"/>
    <property type="evidence" value="ECO:0007669"/>
    <property type="project" value="UniProtKB-KW"/>
</dbReference>
<dbReference type="Proteomes" id="UP000217838">
    <property type="component" value="Unassembled WGS sequence"/>
</dbReference>
<dbReference type="GO" id="GO:0140662">
    <property type="term" value="F:ATP-dependent protein folding chaperone"/>
    <property type="evidence" value="ECO:0007669"/>
    <property type="project" value="InterPro"/>
</dbReference>
<accession>A0A2A4YLX0</accession>